<dbReference type="InterPro" id="IPR007433">
    <property type="entry name" value="DUF481"/>
</dbReference>
<dbReference type="Proteomes" id="UP000278542">
    <property type="component" value="Unassembled WGS sequence"/>
</dbReference>
<organism evidence="1 2">
    <name type="scientific">Orbus hercynius</name>
    <dbReference type="NCBI Taxonomy" id="593135"/>
    <lineage>
        <taxon>Bacteria</taxon>
        <taxon>Pseudomonadati</taxon>
        <taxon>Pseudomonadota</taxon>
        <taxon>Gammaproteobacteria</taxon>
        <taxon>Orbales</taxon>
        <taxon>Orbaceae</taxon>
        <taxon>Orbus</taxon>
    </lineage>
</organism>
<proteinExistence type="predicted"/>
<dbReference type="Pfam" id="PF04338">
    <property type="entry name" value="DUF481"/>
    <property type="match status" value="1"/>
</dbReference>
<comment type="caution">
    <text evidence="1">The sequence shown here is derived from an EMBL/GenBank/DDBJ whole genome shotgun (WGS) entry which is preliminary data.</text>
</comment>
<evidence type="ECO:0000313" key="1">
    <source>
        <dbReference type="EMBL" id="RKS84605.1"/>
    </source>
</evidence>
<reference evidence="1 2" key="1">
    <citation type="submission" date="2018-10" db="EMBL/GenBank/DDBJ databases">
        <title>Genomic Encyclopedia of Type Strains, Phase IV (KMG-IV): sequencing the most valuable type-strain genomes for metagenomic binning, comparative biology and taxonomic classification.</title>
        <authorList>
            <person name="Goeker M."/>
        </authorList>
    </citation>
    <scope>NUCLEOTIDE SEQUENCE [LARGE SCALE GENOMIC DNA]</scope>
    <source>
        <strain evidence="1 2">DSM 22228</strain>
    </source>
</reference>
<dbReference type="EMBL" id="RBWY01000004">
    <property type="protein sequence ID" value="RKS84605.1"/>
    <property type="molecule type" value="Genomic_DNA"/>
</dbReference>
<keyword evidence="2" id="KW-1185">Reference proteome</keyword>
<gene>
    <name evidence="1" type="ORF">DES39_1815</name>
</gene>
<dbReference type="AlphaFoldDB" id="A0A495RB17"/>
<accession>A0A495RB17</accession>
<evidence type="ECO:0000313" key="2">
    <source>
        <dbReference type="Proteomes" id="UP000278542"/>
    </source>
</evidence>
<sequence>MSASFTALGDTIELKNGDNLSGKIKLVDGSKVLIETEYAGVITVANDKIKTFSIDEPVKIKDGVFTDAQYADAITTADDSKITLVKGENSKTISISDDLTIIKSSGPSSLVPADLIVNGALNAGAYYNKGSSKSEQYSLNGNVTAKYDLWRHGFRAAVFRSKDDQDTSNYYYTTQYDVDRFFTPSFFWQGNAQYKHDWIEDIKTKTSFGTGPGWQVWQDELSALSFTGLISYQKIDYRNGNDSVHPLGSVKWNYYQFFSGKSLKFFTTGEIGRSFNNDVDLDLSATAGLAYRLTDWLSINTSLTREKSTTKDGDSSNTNYNIGVGVNW</sequence>
<name>A0A495RB17_9GAMM</name>
<protein>
    <submittedName>
        <fullName evidence="1">Uncharacterized protein DUF481</fullName>
    </submittedName>
</protein>